<dbReference type="RefSeq" id="WP_225420230.1">
    <property type="nucleotide sequence ID" value="NZ_JBHTOH010000079.1"/>
</dbReference>
<dbReference type="Proteomes" id="UP001597191">
    <property type="component" value="Unassembled WGS sequence"/>
</dbReference>
<reference evidence="2" key="1">
    <citation type="journal article" date="2019" name="Int. J. Syst. Evol. Microbiol.">
        <title>The Global Catalogue of Microorganisms (GCM) 10K type strain sequencing project: providing services to taxonomists for standard genome sequencing and annotation.</title>
        <authorList>
            <consortium name="The Broad Institute Genomics Platform"/>
            <consortium name="The Broad Institute Genome Sequencing Center for Infectious Disease"/>
            <person name="Wu L."/>
            <person name="Ma J."/>
        </authorList>
    </citation>
    <scope>NUCLEOTIDE SEQUENCE [LARGE SCALE GENOMIC DNA]</scope>
    <source>
        <strain evidence="2">CCM 8937</strain>
    </source>
</reference>
<protein>
    <submittedName>
        <fullName evidence="1">Minor capsid protein</fullName>
    </submittedName>
</protein>
<keyword evidence="2" id="KW-1185">Reference proteome</keyword>
<sequence>MPIKTKLAVPGTDEGAFLYAVPGGQVISEDMAGNLDKELNYEYTIKSKSAEKANDQLWQVTSFIEELSSLPSANNSYQFEDIKVTSQPSQSKADEQGYFYWLVSLQARLTIFKEENNN</sequence>
<comment type="caution">
    <text evidence="1">The sequence shown here is derived from an EMBL/GenBank/DDBJ whole genome shotgun (WGS) entry which is preliminary data.</text>
</comment>
<dbReference type="Pfam" id="PF12691">
    <property type="entry name" value="Phage_tail_terminator_6"/>
    <property type="match status" value="1"/>
</dbReference>
<evidence type="ECO:0000313" key="2">
    <source>
        <dbReference type="Proteomes" id="UP001597191"/>
    </source>
</evidence>
<evidence type="ECO:0000313" key="1">
    <source>
        <dbReference type="EMBL" id="MFD1411517.1"/>
    </source>
</evidence>
<accession>A0ABW4BQ07</accession>
<name>A0ABW4BQ07_9LACO</name>
<dbReference type="InterPro" id="IPR024411">
    <property type="entry name" value="Tail_terminator_phage"/>
</dbReference>
<proteinExistence type="predicted"/>
<organism evidence="1 2">
    <name type="scientific">Lapidilactobacillus gannanensis</name>
    <dbReference type="NCBI Taxonomy" id="2486002"/>
    <lineage>
        <taxon>Bacteria</taxon>
        <taxon>Bacillati</taxon>
        <taxon>Bacillota</taxon>
        <taxon>Bacilli</taxon>
        <taxon>Lactobacillales</taxon>
        <taxon>Lactobacillaceae</taxon>
        <taxon>Lapidilactobacillus</taxon>
    </lineage>
</organism>
<gene>
    <name evidence="1" type="ORF">ACFQ4R_07965</name>
</gene>
<dbReference type="EMBL" id="JBHTOH010000079">
    <property type="protein sequence ID" value="MFD1411517.1"/>
    <property type="molecule type" value="Genomic_DNA"/>
</dbReference>